<organism evidence="2 3">
    <name type="scientific">Apostasia shenzhenica</name>
    <dbReference type="NCBI Taxonomy" id="1088818"/>
    <lineage>
        <taxon>Eukaryota</taxon>
        <taxon>Viridiplantae</taxon>
        <taxon>Streptophyta</taxon>
        <taxon>Embryophyta</taxon>
        <taxon>Tracheophyta</taxon>
        <taxon>Spermatophyta</taxon>
        <taxon>Magnoliopsida</taxon>
        <taxon>Liliopsida</taxon>
        <taxon>Asparagales</taxon>
        <taxon>Orchidaceae</taxon>
        <taxon>Apostasioideae</taxon>
        <taxon>Apostasia</taxon>
    </lineage>
</organism>
<evidence type="ECO:0000313" key="2">
    <source>
        <dbReference type="EMBL" id="PKA63526.1"/>
    </source>
</evidence>
<feature type="region of interest" description="Disordered" evidence="1">
    <location>
        <begin position="65"/>
        <end position="87"/>
    </location>
</feature>
<dbReference type="Proteomes" id="UP000236161">
    <property type="component" value="Unassembled WGS sequence"/>
</dbReference>
<gene>
    <name evidence="2" type="ORF">AXF42_Ash005421</name>
</gene>
<sequence>MKESAPTSWPRERVRLCAALLLICEWLLFFSGRPATAVPILRPRVTTSSTTVLTGIQPDPAAWTLPSGFNESKRPVPSSPDPLHNRR</sequence>
<dbReference type="EMBL" id="KZ451908">
    <property type="protein sequence ID" value="PKA63526.1"/>
    <property type="molecule type" value="Genomic_DNA"/>
</dbReference>
<dbReference type="OrthoDB" id="666236at2759"/>
<reference evidence="2 3" key="1">
    <citation type="journal article" date="2017" name="Nature">
        <title>The Apostasia genome and the evolution of orchids.</title>
        <authorList>
            <person name="Zhang G.Q."/>
            <person name="Liu K.W."/>
            <person name="Li Z."/>
            <person name="Lohaus R."/>
            <person name="Hsiao Y.Y."/>
            <person name="Niu S.C."/>
            <person name="Wang J.Y."/>
            <person name="Lin Y.C."/>
            <person name="Xu Q."/>
            <person name="Chen L.J."/>
            <person name="Yoshida K."/>
            <person name="Fujiwara S."/>
            <person name="Wang Z.W."/>
            <person name="Zhang Y.Q."/>
            <person name="Mitsuda N."/>
            <person name="Wang M."/>
            <person name="Liu G.H."/>
            <person name="Pecoraro L."/>
            <person name="Huang H.X."/>
            <person name="Xiao X.J."/>
            <person name="Lin M."/>
            <person name="Wu X.Y."/>
            <person name="Wu W.L."/>
            <person name="Chen Y.Y."/>
            <person name="Chang S.B."/>
            <person name="Sakamoto S."/>
            <person name="Ohme-Takagi M."/>
            <person name="Yagi M."/>
            <person name="Zeng S.J."/>
            <person name="Shen C.Y."/>
            <person name="Yeh C.M."/>
            <person name="Luo Y.B."/>
            <person name="Tsai W.C."/>
            <person name="Van de Peer Y."/>
            <person name="Liu Z.J."/>
        </authorList>
    </citation>
    <scope>NUCLEOTIDE SEQUENCE [LARGE SCALE GENOMIC DNA]</scope>
    <source>
        <strain evidence="3">cv. Shenzhen</strain>
        <tissue evidence="2">Stem</tissue>
    </source>
</reference>
<keyword evidence="3" id="KW-1185">Reference proteome</keyword>
<evidence type="ECO:0008006" key="4">
    <source>
        <dbReference type="Google" id="ProtNLM"/>
    </source>
</evidence>
<proteinExistence type="predicted"/>
<dbReference type="AlphaFoldDB" id="A0A2I0B6V3"/>
<accession>A0A2I0B6V3</accession>
<protein>
    <recommendedName>
        <fullName evidence="4">CLAVATA3/ESR (CLE)-related protein 25</fullName>
    </recommendedName>
</protein>
<evidence type="ECO:0000313" key="3">
    <source>
        <dbReference type="Proteomes" id="UP000236161"/>
    </source>
</evidence>
<name>A0A2I0B6V3_9ASPA</name>
<evidence type="ECO:0000256" key="1">
    <source>
        <dbReference type="SAM" id="MobiDB-lite"/>
    </source>
</evidence>